<comment type="subcellular location">
    <subcellularLocation>
        <location evidence="1">Cytoplasm</location>
    </subcellularLocation>
</comment>
<dbReference type="SMART" id="SM00228">
    <property type="entry name" value="PDZ"/>
    <property type="match status" value="1"/>
</dbReference>
<keyword evidence="7" id="KW-1185">Reference proteome</keyword>
<proteinExistence type="predicted"/>
<name>A0AAV7Y0M8_9NEOP</name>
<reference evidence="6" key="1">
    <citation type="submission" date="2022-12" db="EMBL/GenBank/DDBJ databases">
        <title>Chromosome-level genome assembly of the bean flower thrips Megalurothrips usitatus.</title>
        <authorList>
            <person name="Ma L."/>
            <person name="Liu Q."/>
            <person name="Li H."/>
            <person name="Cai W."/>
        </authorList>
    </citation>
    <scope>NUCLEOTIDE SEQUENCE</scope>
    <source>
        <strain evidence="6">Cailab_2022a</strain>
    </source>
</reference>
<dbReference type="Pfam" id="PF00595">
    <property type="entry name" value="PDZ"/>
    <property type="match status" value="1"/>
</dbReference>
<comment type="caution">
    <text evidence="6">The sequence shown here is derived from an EMBL/GenBank/DDBJ whole genome shotgun (WGS) entry which is preliminary data.</text>
</comment>
<accession>A0AAV7Y0M8</accession>
<dbReference type="PROSITE" id="PS50106">
    <property type="entry name" value="PDZ"/>
    <property type="match status" value="1"/>
</dbReference>
<feature type="compositionally biased region" description="Low complexity" evidence="4">
    <location>
        <begin position="55"/>
        <end position="67"/>
    </location>
</feature>
<dbReference type="InterPro" id="IPR043545">
    <property type="entry name" value="GRIP1/2"/>
</dbReference>
<sequence>MFSSLRLSRGRSQSSTTSCTGGGEKEAAVNGDTCASSDDVERHVYQVTPQLHQQSLQGLRQGLRQGQTSCPTSPLLSAKPPKTPRSLARRGSSKWGLDKALCPSIGSLRDRAAAGAVPRGRSRGDSSPSSDVCTCSKVTRVAITREDGCLGITVRGGNPQPLVITSVHPGGPADREGSIRPGDRLLAVDGTNLQLADLSAAHTALRGHHKGPHGHHQALHHRDSSVAVLTIEYSVCVVGAVVGAQGPLLVELARPPAHQLGLTLRTDRDRHAPSRTAVIVDDIKPASVADR</sequence>
<evidence type="ECO:0000256" key="4">
    <source>
        <dbReference type="SAM" id="MobiDB-lite"/>
    </source>
</evidence>
<protein>
    <recommendedName>
        <fullName evidence="5">PDZ domain-containing protein</fullName>
    </recommendedName>
</protein>
<feature type="region of interest" description="Disordered" evidence="4">
    <location>
        <begin position="55"/>
        <end position="94"/>
    </location>
</feature>
<keyword evidence="2" id="KW-0963">Cytoplasm</keyword>
<evidence type="ECO:0000313" key="7">
    <source>
        <dbReference type="Proteomes" id="UP001075354"/>
    </source>
</evidence>
<organism evidence="6 7">
    <name type="scientific">Megalurothrips usitatus</name>
    <name type="common">bean blossom thrips</name>
    <dbReference type="NCBI Taxonomy" id="439358"/>
    <lineage>
        <taxon>Eukaryota</taxon>
        <taxon>Metazoa</taxon>
        <taxon>Ecdysozoa</taxon>
        <taxon>Arthropoda</taxon>
        <taxon>Hexapoda</taxon>
        <taxon>Insecta</taxon>
        <taxon>Pterygota</taxon>
        <taxon>Neoptera</taxon>
        <taxon>Paraneoptera</taxon>
        <taxon>Thysanoptera</taxon>
        <taxon>Terebrantia</taxon>
        <taxon>Thripoidea</taxon>
        <taxon>Thripidae</taxon>
        <taxon>Megalurothrips</taxon>
    </lineage>
</organism>
<dbReference type="PANTHER" id="PTHR46227:SF2">
    <property type="entry name" value="FI03335P"/>
    <property type="match status" value="1"/>
</dbReference>
<evidence type="ECO:0000256" key="3">
    <source>
        <dbReference type="ARBA" id="ARBA00022737"/>
    </source>
</evidence>
<evidence type="ECO:0000256" key="1">
    <source>
        <dbReference type="ARBA" id="ARBA00004496"/>
    </source>
</evidence>
<dbReference type="SUPFAM" id="SSF50156">
    <property type="entry name" value="PDZ domain-like"/>
    <property type="match status" value="1"/>
</dbReference>
<dbReference type="AlphaFoldDB" id="A0AAV7Y0M8"/>
<dbReference type="PANTHER" id="PTHR46227">
    <property type="entry name" value="GLUTAMATE RECEPTOR-INTERACTING PROTEIN GRIP"/>
    <property type="match status" value="1"/>
</dbReference>
<feature type="compositionally biased region" description="Low complexity" evidence="4">
    <location>
        <begin position="1"/>
        <end position="19"/>
    </location>
</feature>
<dbReference type="GO" id="GO:0005737">
    <property type="term" value="C:cytoplasm"/>
    <property type="evidence" value="ECO:0007669"/>
    <property type="project" value="UniProtKB-SubCell"/>
</dbReference>
<dbReference type="EMBL" id="JAPTSV010000001">
    <property type="protein sequence ID" value="KAJ1531679.1"/>
    <property type="molecule type" value="Genomic_DNA"/>
</dbReference>
<dbReference type="InterPro" id="IPR036034">
    <property type="entry name" value="PDZ_sf"/>
</dbReference>
<feature type="region of interest" description="Disordered" evidence="4">
    <location>
        <begin position="1"/>
        <end position="34"/>
    </location>
</feature>
<feature type="domain" description="PDZ" evidence="5">
    <location>
        <begin position="140"/>
        <end position="206"/>
    </location>
</feature>
<keyword evidence="3" id="KW-0677">Repeat</keyword>
<dbReference type="GO" id="GO:0098887">
    <property type="term" value="P:neurotransmitter receptor transport, endosome to postsynaptic membrane"/>
    <property type="evidence" value="ECO:0007669"/>
    <property type="project" value="TreeGrafter"/>
</dbReference>
<feature type="region of interest" description="Disordered" evidence="4">
    <location>
        <begin position="110"/>
        <end position="131"/>
    </location>
</feature>
<gene>
    <name evidence="6" type="ORF">ONE63_000348</name>
</gene>
<dbReference type="Proteomes" id="UP001075354">
    <property type="component" value="Chromosome 1"/>
</dbReference>
<dbReference type="Gene3D" id="2.30.42.10">
    <property type="match status" value="2"/>
</dbReference>
<evidence type="ECO:0000259" key="5">
    <source>
        <dbReference type="PROSITE" id="PS50106"/>
    </source>
</evidence>
<evidence type="ECO:0000313" key="6">
    <source>
        <dbReference type="EMBL" id="KAJ1531679.1"/>
    </source>
</evidence>
<dbReference type="InterPro" id="IPR001478">
    <property type="entry name" value="PDZ"/>
</dbReference>
<evidence type="ECO:0000256" key="2">
    <source>
        <dbReference type="ARBA" id="ARBA00022490"/>
    </source>
</evidence>